<proteinExistence type="predicted"/>
<name>A0A4Y8ZQ97_9SPHN</name>
<sequence length="154" mass="17150">MEYIGIGMVVLGLVWIGGFAWAHFRAINKAKAAESWPSVPGRVISCEVREEESSDREGNTSTWYNPVVTYAYSTGGRELQGNRLRFGNPRSGSRRKAEEAILPYGVGTTPAVRYNPERPDECVLETRKPGPIYLVMAVFGLLFVAMGLFWDQMA</sequence>
<evidence type="ECO:0000313" key="3">
    <source>
        <dbReference type="EMBL" id="TFI57009.1"/>
    </source>
</evidence>
<accession>A0A4Y8ZQ97</accession>
<evidence type="ECO:0000259" key="2">
    <source>
        <dbReference type="Pfam" id="PF12158"/>
    </source>
</evidence>
<feature type="transmembrane region" description="Helical" evidence="1">
    <location>
        <begin position="6"/>
        <end position="24"/>
    </location>
</feature>
<dbReference type="RefSeq" id="WP_135089409.1">
    <property type="nucleotide sequence ID" value="NZ_SPDV01000042.1"/>
</dbReference>
<keyword evidence="1" id="KW-0812">Transmembrane</keyword>
<comment type="caution">
    <text evidence="3">The sequence shown here is derived from an EMBL/GenBank/DDBJ whole genome shotgun (WGS) entry which is preliminary data.</text>
</comment>
<feature type="transmembrane region" description="Helical" evidence="1">
    <location>
        <begin position="132"/>
        <end position="150"/>
    </location>
</feature>
<keyword evidence="1" id="KW-1133">Transmembrane helix</keyword>
<dbReference type="EMBL" id="SPDV01000042">
    <property type="protein sequence ID" value="TFI57009.1"/>
    <property type="molecule type" value="Genomic_DNA"/>
</dbReference>
<feature type="domain" description="DUF3592" evidence="2">
    <location>
        <begin position="39"/>
        <end position="127"/>
    </location>
</feature>
<keyword evidence="4" id="KW-1185">Reference proteome</keyword>
<protein>
    <submittedName>
        <fullName evidence="3">DUF3592 domain-containing protein</fullName>
    </submittedName>
</protein>
<gene>
    <name evidence="3" type="ORF">E2493_17360</name>
</gene>
<dbReference type="Pfam" id="PF12158">
    <property type="entry name" value="DUF3592"/>
    <property type="match status" value="1"/>
</dbReference>
<dbReference type="Proteomes" id="UP000298213">
    <property type="component" value="Unassembled WGS sequence"/>
</dbReference>
<keyword evidence="1" id="KW-0472">Membrane</keyword>
<dbReference type="AlphaFoldDB" id="A0A4Y8ZQ97"/>
<dbReference type="OrthoDB" id="4750277at2"/>
<organism evidence="3 4">
    <name type="scientific">Sphingomonas parva</name>
    <dbReference type="NCBI Taxonomy" id="2555898"/>
    <lineage>
        <taxon>Bacteria</taxon>
        <taxon>Pseudomonadati</taxon>
        <taxon>Pseudomonadota</taxon>
        <taxon>Alphaproteobacteria</taxon>
        <taxon>Sphingomonadales</taxon>
        <taxon>Sphingomonadaceae</taxon>
        <taxon>Sphingomonas</taxon>
    </lineage>
</organism>
<evidence type="ECO:0000256" key="1">
    <source>
        <dbReference type="SAM" id="Phobius"/>
    </source>
</evidence>
<evidence type="ECO:0000313" key="4">
    <source>
        <dbReference type="Proteomes" id="UP000298213"/>
    </source>
</evidence>
<reference evidence="3 4" key="1">
    <citation type="submission" date="2019-03" db="EMBL/GenBank/DDBJ databases">
        <title>Genome sequence of Sphingomonas sp. 17J27-24.</title>
        <authorList>
            <person name="Kim M."/>
            <person name="Maeng S."/>
            <person name="Sathiyaraj S."/>
        </authorList>
    </citation>
    <scope>NUCLEOTIDE SEQUENCE [LARGE SCALE GENOMIC DNA]</scope>
    <source>
        <strain evidence="3 4">17J27-24</strain>
    </source>
</reference>
<dbReference type="InterPro" id="IPR021994">
    <property type="entry name" value="DUF3592"/>
</dbReference>